<evidence type="ECO:0000256" key="2">
    <source>
        <dbReference type="ARBA" id="ARBA00012796"/>
    </source>
</evidence>
<evidence type="ECO:0000313" key="12">
    <source>
        <dbReference type="EMBL" id="KAF2153385.1"/>
    </source>
</evidence>
<feature type="domain" description="tRNA (adenine(58)-N(1))-methyltransferase catalytic subunit TRM61 C-terminal" evidence="11">
    <location>
        <begin position="279"/>
        <end position="358"/>
    </location>
</feature>
<feature type="region of interest" description="Disordered" evidence="10">
    <location>
        <begin position="78"/>
        <end position="102"/>
    </location>
</feature>
<keyword evidence="4 12" id="KW-0489">Methyltransferase</keyword>
<dbReference type="GO" id="GO:0030488">
    <property type="term" value="P:tRNA methylation"/>
    <property type="evidence" value="ECO:0007669"/>
    <property type="project" value="InterPro"/>
</dbReference>
<evidence type="ECO:0000256" key="10">
    <source>
        <dbReference type="SAM" id="MobiDB-lite"/>
    </source>
</evidence>
<evidence type="ECO:0000259" key="11">
    <source>
        <dbReference type="Pfam" id="PF08704"/>
    </source>
</evidence>
<keyword evidence="7" id="KW-0819">tRNA processing</keyword>
<dbReference type="GO" id="GO:0160107">
    <property type="term" value="F:tRNA (adenine(58)-N1)-methyltransferase activity"/>
    <property type="evidence" value="ECO:0007669"/>
    <property type="project" value="UniProtKB-EC"/>
</dbReference>
<evidence type="ECO:0000256" key="9">
    <source>
        <dbReference type="ARBA" id="ARBA00033309"/>
    </source>
</evidence>
<dbReference type="Gene3D" id="3.10.330.20">
    <property type="match status" value="1"/>
</dbReference>
<protein>
    <recommendedName>
        <fullName evidence="3">tRNA (adenine(58)-N(1))-methyltransferase catalytic subunit TRM61</fullName>
        <ecNumber evidence="2">2.1.1.220</ecNumber>
    </recommendedName>
    <alternativeName>
        <fullName evidence="9">tRNA(m1A58)-methyltransferase subunit TRM61</fullName>
    </alternativeName>
</protein>
<evidence type="ECO:0000313" key="13">
    <source>
        <dbReference type="Proteomes" id="UP000799439"/>
    </source>
</evidence>
<comment type="caution">
    <text evidence="12">The sequence shown here is derived from an EMBL/GenBank/DDBJ whole genome shotgun (WGS) entry which is preliminary data.</text>
</comment>
<evidence type="ECO:0000256" key="4">
    <source>
        <dbReference type="ARBA" id="ARBA00022603"/>
    </source>
</evidence>
<proteinExistence type="predicted"/>
<dbReference type="Proteomes" id="UP000799439">
    <property type="component" value="Unassembled WGS sequence"/>
</dbReference>
<evidence type="ECO:0000256" key="3">
    <source>
        <dbReference type="ARBA" id="ARBA00015963"/>
    </source>
</evidence>
<sequence length="520" mass="57550">MSRISTFLNAGTTSSPDNLAILQLQRDALVPVILRGAHVTSEDYVEGVVTNTRFGSFPHSTLSSQPWGNQILASKVDTGSKGKIKKRKRDANDEGEDSRESTPVKVAITAGTGFAHLLQPTPESWTVSLPHRTQVVYTPDYSYVLQRLRAVPGSKIIEAGAGSGSFTHASVRAIFNDSNDISKANTMQAGHVYSFEYHEPRVGTLREELGHHGLSQFVTVTHRDVYEHGFLLDSTQSATPNANAIFLDLPAPWKALRNLTRRRLPPHMYKALSDPVSVDAADATFCDATTPADRDDSFTSPLNPRSPVSVCCFIPCIEQVQSAVTALRLLGWVDIDMVEIAHRRMDVRRERVGFAEEGLRGTNAGPKDVEETMGRLLDVEGRFKAWGEQVKRKNEIIAQQSGQGQEDSGKDGDSTNKQERKTQKQQRQERNREVEKERKLYKEGILVSRTEPEIKTHTSYLVFAVLPVDWSDEDEAVALKKWGTGVKANDEQTKAKVKKAQIKVEEENSAAVESTEAGAD</sequence>
<gene>
    <name evidence="12" type="ORF">K461DRAFT_278199</name>
</gene>
<dbReference type="InterPro" id="IPR014816">
    <property type="entry name" value="tRNA_MeTrfase_Gcd14"/>
</dbReference>
<dbReference type="AlphaFoldDB" id="A0A9P4J544"/>
<accession>A0A9P4J544</accession>
<keyword evidence="6" id="KW-0949">S-adenosyl-L-methionine</keyword>
<feature type="compositionally biased region" description="Polar residues" evidence="10">
    <location>
        <begin position="397"/>
        <end position="406"/>
    </location>
</feature>
<comment type="subcellular location">
    <subcellularLocation>
        <location evidence="1">Nucleus</location>
    </subcellularLocation>
</comment>
<evidence type="ECO:0000256" key="7">
    <source>
        <dbReference type="ARBA" id="ARBA00022694"/>
    </source>
</evidence>
<keyword evidence="13" id="KW-1185">Reference proteome</keyword>
<dbReference type="OrthoDB" id="1925287at2759"/>
<evidence type="ECO:0000256" key="8">
    <source>
        <dbReference type="ARBA" id="ARBA00023242"/>
    </source>
</evidence>
<feature type="region of interest" description="Disordered" evidence="10">
    <location>
        <begin position="397"/>
        <end position="436"/>
    </location>
</feature>
<keyword evidence="5" id="KW-0808">Transferase</keyword>
<reference evidence="12" key="1">
    <citation type="journal article" date="2020" name="Stud. Mycol.">
        <title>101 Dothideomycetes genomes: a test case for predicting lifestyles and emergence of pathogens.</title>
        <authorList>
            <person name="Haridas S."/>
            <person name="Albert R."/>
            <person name="Binder M."/>
            <person name="Bloem J."/>
            <person name="Labutti K."/>
            <person name="Salamov A."/>
            <person name="Andreopoulos B."/>
            <person name="Baker S."/>
            <person name="Barry K."/>
            <person name="Bills G."/>
            <person name="Bluhm B."/>
            <person name="Cannon C."/>
            <person name="Castanera R."/>
            <person name="Culley D."/>
            <person name="Daum C."/>
            <person name="Ezra D."/>
            <person name="Gonzalez J."/>
            <person name="Henrissat B."/>
            <person name="Kuo A."/>
            <person name="Liang C."/>
            <person name="Lipzen A."/>
            <person name="Lutzoni F."/>
            <person name="Magnuson J."/>
            <person name="Mondo S."/>
            <person name="Nolan M."/>
            <person name="Ohm R."/>
            <person name="Pangilinan J."/>
            <person name="Park H.-J."/>
            <person name="Ramirez L."/>
            <person name="Alfaro M."/>
            <person name="Sun H."/>
            <person name="Tritt A."/>
            <person name="Yoshinaga Y."/>
            <person name="Zwiers L.-H."/>
            <person name="Turgeon B."/>
            <person name="Goodwin S."/>
            <person name="Spatafora J."/>
            <person name="Crous P."/>
            <person name="Grigoriev I."/>
        </authorList>
    </citation>
    <scope>NUCLEOTIDE SEQUENCE</scope>
    <source>
        <strain evidence="12">CBS 260.36</strain>
    </source>
</reference>
<dbReference type="Pfam" id="PF08704">
    <property type="entry name" value="GCD14"/>
    <property type="match status" value="2"/>
</dbReference>
<dbReference type="PANTHER" id="PTHR12133">
    <property type="entry name" value="TRNA (ADENINE(58)-N(1))-METHYLTRANSFERASE"/>
    <property type="match status" value="1"/>
</dbReference>
<evidence type="ECO:0000256" key="6">
    <source>
        <dbReference type="ARBA" id="ARBA00022691"/>
    </source>
</evidence>
<dbReference type="EC" id="2.1.1.220" evidence="2"/>
<organism evidence="12 13">
    <name type="scientific">Myriangium duriaei CBS 260.36</name>
    <dbReference type="NCBI Taxonomy" id="1168546"/>
    <lineage>
        <taxon>Eukaryota</taxon>
        <taxon>Fungi</taxon>
        <taxon>Dikarya</taxon>
        <taxon>Ascomycota</taxon>
        <taxon>Pezizomycotina</taxon>
        <taxon>Dothideomycetes</taxon>
        <taxon>Dothideomycetidae</taxon>
        <taxon>Myriangiales</taxon>
        <taxon>Myriangiaceae</taxon>
        <taxon>Myriangium</taxon>
    </lineage>
</organism>
<dbReference type="InterPro" id="IPR029063">
    <property type="entry name" value="SAM-dependent_MTases_sf"/>
</dbReference>
<dbReference type="Gene3D" id="3.40.50.150">
    <property type="entry name" value="Vaccinia Virus protein VP39"/>
    <property type="match status" value="1"/>
</dbReference>
<dbReference type="PANTHER" id="PTHR12133:SF2">
    <property type="entry name" value="TRNA (ADENINE(58)-N(1))-METHYLTRANSFERASE CATALYTIC SUBUNIT TRMT61A"/>
    <property type="match status" value="1"/>
</dbReference>
<dbReference type="PROSITE" id="PS51620">
    <property type="entry name" value="SAM_TRM61"/>
    <property type="match status" value="1"/>
</dbReference>
<evidence type="ECO:0000256" key="5">
    <source>
        <dbReference type="ARBA" id="ARBA00022679"/>
    </source>
</evidence>
<dbReference type="EMBL" id="ML996085">
    <property type="protein sequence ID" value="KAF2153385.1"/>
    <property type="molecule type" value="Genomic_DNA"/>
</dbReference>
<feature type="compositionally biased region" description="Basic and acidic residues" evidence="10">
    <location>
        <begin position="407"/>
        <end position="436"/>
    </location>
</feature>
<dbReference type="InterPro" id="IPR049470">
    <property type="entry name" value="TRM61_C"/>
</dbReference>
<dbReference type="GO" id="GO:0031515">
    <property type="term" value="C:tRNA (m1A) methyltransferase complex"/>
    <property type="evidence" value="ECO:0007669"/>
    <property type="project" value="InterPro"/>
</dbReference>
<dbReference type="SUPFAM" id="SSF53335">
    <property type="entry name" value="S-adenosyl-L-methionine-dependent methyltransferases"/>
    <property type="match status" value="1"/>
</dbReference>
<feature type="domain" description="tRNA (adenine(58)-N(1))-methyltransferase catalytic subunit TRM61 C-terminal" evidence="11">
    <location>
        <begin position="113"/>
        <end position="260"/>
    </location>
</feature>
<keyword evidence="8" id="KW-0539">Nucleus</keyword>
<evidence type="ECO:0000256" key="1">
    <source>
        <dbReference type="ARBA" id="ARBA00004123"/>
    </source>
</evidence>
<name>A0A9P4J544_9PEZI</name>
<dbReference type="GO" id="GO:0005634">
    <property type="term" value="C:nucleus"/>
    <property type="evidence" value="ECO:0007669"/>
    <property type="project" value="UniProtKB-SubCell"/>
</dbReference>